<organism evidence="3 4">
    <name type="scientific">Streptomyces albidoflavus</name>
    <dbReference type="NCBI Taxonomy" id="1886"/>
    <lineage>
        <taxon>Bacteria</taxon>
        <taxon>Bacillati</taxon>
        <taxon>Actinomycetota</taxon>
        <taxon>Actinomycetes</taxon>
        <taxon>Kitasatosporales</taxon>
        <taxon>Streptomycetaceae</taxon>
        <taxon>Streptomyces</taxon>
        <taxon>Streptomyces albidoflavus group</taxon>
    </lineage>
</organism>
<feature type="domain" description="HTH-type transcriptional regulator EthR C-terminal" evidence="2">
    <location>
        <begin position="86"/>
        <end position="165"/>
    </location>
</feature>
<evidence type="ECO:0000313" key="4">
    <source>
        <dbReference type="Proteomes" id="UP001051844"/>
    </source>
</evidence>
<dbReference type="Pfam" id="PF21313">
    <property type="entry name" value="EthR_C"/>
    <property type="match status" value="1"/>
</dbReference>
<dbReference type="EMBL" id="BNDZ01000003">
    <property type="protein sequence ID" value="GHI44005.1"/>
    <property type="molecule type" value="Genomic_DNA"/>
</dbReference>
<evidence type="ECO:0000256" key="1">
    <source>
        <dbReference type="SAM" id="MobiDB-lite"/>
    </source>
</evidence>
<evidence type="ECO:0000259" key="2">
    <source>
        <dbReference type="Pfam" id="PF21313"/>
    </source>
</evidence>
<evidence type="ECO:0000313" key="3">
    <source>
        <dbReference type="EMBL" id="GHI44005.1"/>
    </source>
</evidence>
<feature type="region of interest" description="Disordered" evidence="1">
    <location>
        <begin position="1"/>
        <end position="31"/>
    </location>
</feature>
<dbReference type="InterPro" id="IPR036271">
    <property type="entry name" value="Tet_transcr_reg_TetR-rel_C_sf"/>
</dbReference>
<accession>A0A126XX57</accession>
<protein>
    <recommendedName>
        <fullName evidence="2">HTH-type transcriptional regulator EthR C-terminal domain-containing protein</fullName>
    </recommendedName>
</protein>
<comment type="caution">
    <text evidence="3">The sequence shown here is derived from an EMBL/GenBank/DDBJ whole genome shotgun (WGS) entry which is preliminary data.</text>
</comment>
<dbReference type="AlphaFoldDB" id="A0A126XX57"/>
<dbReference type="RefSeq" id="WP_010640165.1">
    <property type="nucleotide sequence ID" value="NZ_BNDZ01000003.1"/>
</dbReference>
<sequence>MLARERQPSQAQQRGGGRTEPRATGRGEGPLDPYRPSMYFYCGNEHAVVDAALRVLDERVLTPVRRAAGAEGAGTEEVLAVFLDAARDVWQDQGQLLVAACEFIGEDDETRDDWRAASVALGDALAPVVLRDRERGALPAAGDAHALVVALWWTVERTYYMAYSAGPVPPEVTGATAMLGLLTRRTLGLADA</sequence>
<gene>
    <name evidence="3" type="ORF">ScoT_01790</name>
</gene>
<name>A0A126XX57_9ACTN</name>
<dbReference type="SUPFAM" id="SSF48498">
    <property type="entry name" value="Tetracyclin repressor-like, C-terminal domain"/>
    <property type="match status" value="1"/>
</dbReference>
<dbReference type="InterPro" id="IPR049397">
    <property type="entry name" value="EthR_C"/>
</dbReference>
<reference evidence="3" key="1">
    <citation type="submission" date="2022-09" db="EMBL/GenBank/DDBJ databases">
        <title>Whole genome shotgun sequence of Streptomyces albidoflavus NBRC 12854.</title>
        <authorList>
            <person name="Komaki H."/>
            <person name="Tamura T."/>
        </authorList>
    </citation>
    <scope>NUCLEOTIDE SEQUENCE</scope>
    <source>
        <strain evidence="3">NBRC 12854</strain>
    </source>
</reference>
<dbReference type="Gene3D" id="1.10.357.10">
    <property type="entry name" value="Tetracycline Repressor, domain 2"/>
    <property type="match status" value="1"/>
</dbReference>
<proteinExistence type="predicted"/>
<dbReference type="GeneID" id="97265728"/>
<dbReference type="Proteomes" id="UP001051844">
    <property type="component" value="Unassembled WGS sequence"/>
</dbReference>